<dbReference type="InterPro" id="IPR015424">
    <property type="entry name" value="PyrdxlP-dep_Trfase"/>
</dbReference>
<evidence type="ECO:0000256" key="2">
    <source>
        <dbReference type="ARBA" id="ARBA00004760"/>
    </source>
</evidence>
<dbReference type="Proteomes" id="UP001187531">
    <property type="component" value="Unassembled WGS sequence"/>
</dbReference>
<gene>
    <name evidence="15" type="ORF">QYM36_002741</name>
</gene>
<proteinExistence type="inferred from homology"/>
<evidence type="ECO:0000256" key="10">
    <source>
        <dbReference type="ARBA" id="ARBA00023315"/>
    </source>
</evidence>
<evidence type="ECO:0000256" key="8">
    <source>
        <dbReference type="ARBA" id="ARBA00022919"/>
    </source>
</evidence>
<dbReference type="EC" id="2.3.1.50" evidence="5"/>
<name>A0AA88IDL6_ARTSF</name>
<dbReference type="InterPro" id="IPR050087">
    <property type="entry name" value="AON_synthase_class-II"/>
</dbReference>
<dbReference type="InterPro" id="IPR015422">
    <property type="entry name" value="PyrdxlP-dep_Trfase_small"/>
</dbReference>
<comment type="caution">
    <text evidence="15">The sequence shown here is derived from an EMBL/GenBank/DDBJ whole genome shotgun (WGS) entry which is preliminary data.</text>
</comment>
<protein>
    <recommendedName>
        <fullName evidence="11">Serine palmitoyltransferase 1</fullName>
        <ecNumber evidence="5">2.3.1.50</ecNumber>
    </recommendedName>
    <alternativeName>
        <fullName evidence="12">Long chain base biosynthesis protein 1</fullName>
    </alternativeName>
    <alternativeName>
        <fullName evidence="13">Serine-palmitoyl-CoA transferase 1</fullName>
    </alternativeName>
</protein>
<feature type="domain" description="Aminotransferase class I/classII large" evidence="14">
    <location>
        <begin position="90"/>
        <end position="275"/>
    </location>
</feature>
<evidence type="ECO:0000256" key="5">
    <source>
        <dbReference type="ARBA" id="ARBA00013220"/>
    </source>
</evidence>
<comment type="similarity">
    <text evidence="4">Belongs to the class-II pyridoxal-phosphate-dependent aminotransferase family.</text>
</comment>
<dbReference type="PANTHER" id="PTHR13693:SF2">
    <property type="entry name" value="SERINE PALMITOYLTRANSFERASE 1"/>
    <property type="match status" value="1"/>
</dbReference>
<dbReference type="SUPFAM" id="SSF53383">
    <property type="entry name" value="PLP-dependent transferases"/>
    <property type="match status" value="1"/>
</dbReference>
<keyword evidence="9" id="KW-0443">Lipid metabolism</keyword>
<dbReference type="PANTHER" id="PTHR13693">
    <property type="entry name" value="CLASS II AMINOTRANSFERASE/8-AMINO-7-OXONONANOATE SYNTHASE"/>
    <property type="match status" value="1"/>
</dbReference>
<evidence type="ECO:0000313" key="15">
    <source>
        <dbReference type="EMBL" id="KAK2722311.1"/>
    </source>
</evidence>
<dbReference type="Gene3D" id="3.90.1150.10">
    <property type="entry name" value="Aspartate Aminotransferase, domain 1"/>
    <property type="match status" value="1"/>
</dbReference>
<dbReference type="GO" id="GO:0004758">
    <property type="term" value="F:serine C-palmitoyltransferase activity"/>
    <property type="evidence" value="ECO:0007669"/>
    <property type="project" value="UniProtKB-EC"/>
</dbReference>
<evidence type="ECO:0000256" key="3">
    <source>
        <dbReference type="ARBA" id="ARBA00004991"/>
    </source>
</evidence>
<dbReference type="GO" id="GO:0046513">
    <property type="term" value="P:ceramide biosynthetic process"/>
    <property type="evidence" value="ECO:0007669"/>
    <property type="project" value="TreeGrafter"/>
</dbReference>
<evidence type="ECO:0000256" key="13">
    <source>
        <dbReference type="ARBA" id="ARBA00042649"/>
    </source>
</evidence>
<accession>A0AA88IDL6</accession>
<reference evidence="15" key="1">
    <citation type="submission" date="2023-07" db="EMBL/GenBank/DDBJ databases">
        <title>Chromosome-level genome assembly of Artemia franciscana.</title>
        <authorList>
            <person name="Jo E."/>
        </authorList>
    </citation>
    <scope>NUCLEOTIDE SEQUENCE</scope>
    <source>
        <tissue evidence="15">Whole body</tissue>
    </source>
</reference>
<comment type="pathway">
    <text evidence="3">Sphingolipid metabolism.</text>
</comment>
<dbReference type="EMBL" id="JAVRJZ010000005">
    <property type="protein sequence ID" value="KAK2722311.1"/>
    <property type="molecule type" value="Genomic_DNA"/>
</dbReference>
<evidence type="ECO:0000256" key="11">
    <source>
        <dbReference type="ARBA" id="ARBA00041066"/>
    </source>
</evidence>
<evidence type="ECO:0000256" key="6">
    <source>
        <dbReference type="ARBA" id="ARBA00022679"/>
    </source>
</evidence>
<keyword evidence="16" id="KW-1185">Reference proteome</keyword>
<evidence type="ECO:0000256" key="1">
    <source>
        <dbReference type="ARBA" id="ARBA00001933"/>
    </source>
</evidence>
<dbReference type="AlphaFoldDB" id="A0AA88IDL6"/>
<evidence type="ECO:0000259" key="14">
    <source>
        <dbReference type="Pfam" id="PF00155"/>
    </source>
</evidence>
<dbReference type="GO" id="GO:0030170">
    <property type="term" value="F:pyridoxal phosphate binding"/>
    <property type="evidence" value="ECO:0007669"/>
    <property type="project" value="InterPro"/>
</dbReference>
<keyword evidence="8" id="KW-0746">Sphingolipid metabolism</keyword>
<dbReference type="Pfam" id="PF00155">
    <property type="entry name" value="Aminotran_1_2"/>
    <property type="match status" value="1"/>
</dbReference>
<comment type="pathway">
    <text evidence="2">Lipid metabolism; sphingolipid metabolism.</text>
</comment>
<keyword evidence="7" id="KW-0663">Pyridoxal phosphate</keyword>
<dbReference type="GO" id="GO:0005783">
    <property type="term" value="C:endoplasmic reticulum"/>
    <property type="evidence" value="ECO:0007669"/>
    <property type="project" value="TreeGrafter"/>
</dbReference>
<evidence type="ECO:0000256" key="7">
    <source>
        <dbReference type="ARBA" id="ARBA00022898"/>
    </source>
</evidence>
<keyword evidence="6" id="KW-0808">Transferase</keyword>
<dbReference type="InterPro" id="IPR015421">
    <property type="entry name" value="PyrdxlP-dep_Trfase_major"/>
</dbReference>
<evidence type="ECO:0000313" key="16">
    <source>
        <dbReference type="Proteomes" id="UP001187531"/>
    </source>
</evidence>
<dbReference type="InterPro" id="IPR004839">
    <property type="entry name" value="Aminotransferase_I/II_large"/>
</dbReference>
<organism evidence="15 16">
    <name type="scientific">Artemia franciscana</name>
    <name type="common">Brine shrimp</name>
    <name type="synonym">Artemia sanfranciscana</name>
    <dbReference type="NCBI Taxonomy" id="6661"/>
    <lineage>
        <taxon>Eukaryota</taxon>
        <taxon>Metazoa</taxon>
        <taxon>Ecdysozoa</taxon>
        <taxon>Arthropoda</taxon>
        <taxon>Crustacea</taxon>
        <taxon>Branchiopoda</taxon>
        <taxon>Anostraca</taxon>
        <taxon>Artemiidae</taxon>
        <taxon>Artemia</taxon>
    </lineage>
</organism>
<dbReference type="Gene3D" id="3.40.640.10">
    <property type="entry name" value="Type I PLP-dependent aspartate aminotransferase-like (Major domain)"/>
    <property type="match status" value="1"/>
</dbReference>
<sequence>MNLLLLFEQVPTYHLLIEGALFIWVLWLLLKKSSNQSEEKALTESEKEALIDEWTPEPFVPQDFVPDPHVINAPVVDGRIGKEIIVNSKKCLNLASHNYLGLSESKEVDEKAIQGIKQYGVGSCGPRAFYGTTEAHLDLEKKLSQFLEVEDVILYSYGYSAIASAIPAYSKRGDVIFVDDAVSFPVQKSVEASRSDVYFFKHNDMADLELVIQEQIQQESKKPKKKTVRKFIVVEGIYLNTGNICKLPELIELKSKYKIRLFLEESVSFGVLGSNGKGVTEHFGIPIDHVDMIAANTEYALASIGGFCAGTSYVIDHQRLSGVR</sequence>
<dbReference type="GO" id="GO:0046512">
    <property type="term" value="P:sphingosine biosynthetic process"/>
    <property type="evidence" value="ECO:0007669"/>
    <property type="project" value="TreeGrafter"/>
</dbReference>
<comment type="cofactor">
    <cofactor evidence="1">
        <name>pyridoxal 5'-phosphate</name>
        <dbReference type="ChEBI" id="CHEBI:597326"/>
    </cofactor>
</comment>
<evidence type="ECO:0000256" key="9">
    <source>
        <dbReference type="ARBA" id="ARBA00023098"/>
    </source>
</evidence>
<keyword evidence="10" id="KW-0012">Acyltransferase</keyword>
<evidence type="ECO:0000256" key="4">
    <source>
        <dbReference type="ARBA" id="ARBA00008392"/>
    </source>
</evidence>
<evidence type="ECO:0000256" key="12">
    <source>
        <dbReference type="ARBA" id="ARBA00041765"/>
    </source>
</evidence>
<dbReference type="GO" id="GO:0016020">
    <property type="term" value="C:membrane"/>
    <property type="evidence" value="ECO:0007669"/>
    <property type="project" value="GOC"/>
</dbReference>